<accession>A0A8H7BH25</accession>
<comment type="caution">
    <text evidence="1">The sequence shown here is derived from an EMBL/GenBank/DDBJ whole genome shotgun (WGS) entry which is preliminary data.</text>
</comment>
<reference evidence="1" key="1">
    <citation type="submission" date="2020-01" db="EMBL/GenBank/DDBJ databases">
        <title>Genome Sequencing of Three Apophysomyces-Like Fungal Strains Confirms a Novel Fungal Genus in the Mucoromycota with divergent Burkholderia-like Endosymbiotic Bacteria.</title>
        <authorList>
            <person name="Stajich J.E."/>
            <person name="Macias A.M."/>
            <person name="Carter-House D."/>
            <person name="Lovett B."/>
            <person name="Kasson L.R."/>
            <person name="Berry K."/>
            <person name="Grigoriev I."/>
            <person name="Chang Y."/>
            <person name="Spatafora J."/>
            <person name="Kasson M.T."/>
        </authorList>
    </citation>
    <scope>NUCLEOTIDE SEQUENCE</scope>
    <source>
        <strain evidence="1">NRRL A-21654</strain>
    </source>
</reference>
<dbReference type="OrthoDB" id="2285800at2759"/>
<dbReference type="EMBL" id="JABAYA010000209">
    <property type="protein sequence ID" value="KAF7722181.1"/>
    <property type="molecule type" value="Genomic_DNA"/>
</dbReference>
<organism evidence="1 2">
    <name type="scientific">Apophysomyces ossiformis</name>
    <dbReference type="NCBI Taxonomy" id="679940"/>
    <lineage>
        <taxon>Eukaryota</taxon>
        <taxon>Fungi</taxon>
        <taxon>Fungi incertae sedis</taxon>
        <taxon>Mucoromycota</taxon>
        <taxon>Mucoromycotina</taxon>
        <taxon>Mucoromycetes</taxon>
        <taxon>Mucorales</taxon>
        <taxon>Mucorineae</taxon>
        <taxon>Mucoraceae</taxon>
        <taxon>Apophysomyces</taxon>
    </lineage>
</organism>
<dbReference type="Proteomes" id="UP000605846">
    <property type="component" value="Unassembled WGS sequence"/>
</dbReference>
<sequence length="191" mass="21863">MTTHNEPFIPGLELIQLTPEDEDNNNYCQEEEEEDVCCWLDDCEAQENLFQIIPLTPEESVIDNQNHIQSNSIKVFFEELGYFTEEPEPIDPTRDYDAEAKQLIAERNKTRKQHIQLSATPSLDYSRSGISSTSSSLYHSDLHHDDVQSPYYIGNHGDNRSNRGDLSCYQEQSTSAYSYGAYSTNNISLHT</sequence>
<keyword evidence="2" id="KW-1185">Reference proteome</keyword>
<name>A0A8H7BH25_9FUNG</name>
<protein>
    <submittedName>
        <fullName evidence="1">Uncharacterized protein</fullName>
    </submittedName>
</protein>
<dbReference type="AlphaFoldDB" id="A0A8H7BH25"/>
<evidence type="ECO:0000313" key="2">
    <source>
        <dbReference type="Proteomes" id="UP000605846"/>
    </source>
</evidence>
<evidence type="ECO:0000313" key="1">
    <source>
        <dbReference type="EMBL" id="KAF7722181.1"/>
    </source>
</evidence>
<gene>
    <name evidence="1" type="ORF">EC973_003561</name>
</gene>
<proteinExistence type="predicted"/>